<keyword evidence="2" id="KW-1185">Reference proteome</keyword>
<comment type="caution">
    <text evidence="1">The sequence shown here is derived from an EMBL/GenBank/DDBJ whole genome shotgun (WGS) entry which is preliminary data.</text>
</comment>
<proteinExistence type="predicted"/>
<name>A0A5B7IJX0_PORTR</name>
<organism evidence="1 2">
    <name type="scientific">Portunus trituberculatus</name>
    <name type="common">Swimming crab</name>
    <name type="synonym">Neptunus trituberculatus</name>
    <dbReference type="NCBI Taxonomy" id="210409"/>
    <lineage>
        <taxon>Eukaryota</taxon>
        <taxon>Metazoa</taxon>
        <taxon>Ecdysozoa</taxon>
        <taxon>Arthropoda</taxon>
        <taxon>Crustacea</taxon>
        <taxon>Multicrustacea</taxon>
        <taxon>Malacostraca</taxon>
        <taxon>Eumalacostraca</taxon>
        <taxon>Eucarida</taxon>
        <taxon>Decapoda</taxon>
        <taxon>Pleocyemata</taxon>
        <taxon>Brachyura</taxon>
        <taxon>Eubrachyura</taxon>
        <taxon>Portunoidea</taxon>
        <taxon>Portunidae</taxon>
        <taxon>Portuninae</taxon>
        <taxon>Portunus</taxon>
    </lineage>
</organism>
<protein>
    <submittedName>
        <fullName evidence="1">Uncharacterized protein</fullName>
    </submittedName>
</protein>
<dbReference type="EMBL" id="VSRR010059354">
    <property type="protein sequence ID" value="MPC82299.1"/>
    <property type="molecule type" value="Genomic_DNA"/>
</dbReference>
<accession>A0A5B7IJX0</accession>
<gene>
    <name evidence="1" type="ORF">E2C01_076957</name>
</gene>
<sequence>MFAVRIGARNVDFFSGQMNHPLIVTEEETLQKETGMVMTLYFQVKPGVTRRR</sequence>
<reference evidence="1 2" key="1">
    <citation type="submission" date="2019-05" db="EMBL/GenBank/DDBJ databases">
        <title>Another draft genome of Portunus trituberculatus and its Hox gene families provides insights of decapod evolution.</title>
        <authorList>
            <person name="Jeong J.-H."/>
            <person name="Song I."/>
            <person name="Kim S."/>
            <person name="Choi T."/>
            <person name="Kim D."/>
            <person name="Ryu S."/>
            <person name="Kim W."/>
        </authorList>
    </citation>
    <scope>NUCLEOTIDE SEQUENCE [LARGE SCALE GENOMIC DNA]</scope>
    <source>
        <tissue evidence="1">Muscle</tissue>
    </source>
</reference>
<dbReference type="AlphaFoldDB" id="A0A5B7IJX0"/>
<dbReference type="Proteomes" id="UP000324222">
    <property type="component" value="Unassembled WGS sequence"/>
</dbReference>
<evidence type="ECO:0000313" key="1">
    <source>
        <dbReference type="EMBL" id="MPC82299.1"/>
    </source>
</evidence>
<evidence type="ECO:0000313" key="2">
    <source>
        <dbReference type="Proteomes" id="UP000324222"/>
    </source>
</evidence>